<comment type="similarity">
    <text evidence="1 4">Belongs to the glycosyl hydrolase 1 family.</text>
</comment>
<name>A0ABD1QMD1_9LAMI</name>
<dbReference type="InterPro" id="IPR001360">
    <property type="entry name" value="Glyco_hydro_1"/>
</dbReference>
<dbReference type="InterPro" id="IPR033132">
    <property type="entry name" value="GH_1_N_CS"/>
</dbReference>
<feature type="signal peptide" evidence="5">
    <location>
        <begin position="1"/>
        <end position="24"/>
    </location>
</feature>
<dbReference type="Pfam" id="PF00232">
    <property type="entry name" value="Glyco_hydro_1"/>
    <property type="match status" value="1"/>
</dbReference>
<evidence type="ECO:0000256" key="1">
    <source>
        <dbReference type="ARBA" id="ARBA00010838"/>
    </source>
</evidence>
<evidence type="ECO:0000256" key="3">
    <source>
        <dbReference type="ARBA" id="ARBA00023295"/>
    </source>
</evidence>
<evidence type="ECO:0000313" key="7">
    <source>
        <dbReference type="Proteomes" id="UP001604336"/>
    </source>
</evidence>
<dbReference type="InterPro" id="IPR017853">
    <property type="entry name" value="GH"/>
</dbReference>
<reference evidence="7" key="1">
    <citation type="submission" date="2024-07" db="EMBL/GenBank/DDBJ databases">
        <title>Two chromosome-level genome assemblies of Korean endemic species Abeliophyllum distichum and Forsythia ovata (Oleaceae).</title>
        <authorList>
            <person name="Jang H."/>
        </authorList>
    </citation>
    <scope>NUCLEOTIDE SEQUENCE [LARGE SCALE GENOMIC DNA]</scope>
</reference>
<dbReference type="Gene3D" id="3.20.20.80">
    <property type="entry name" value="Glycosidases"/>
    <property type="match status" value="1"/>
</dbReference>
<dbReference type="PROSITE" id="PS00653">
    <property type="entry name" value="GLYCOSYL_HYDROL_F1_2"/>
    <property type="match status" value="1"/>
</dbReference>
<evidence type="ECO:0000256" key="4">
    <source>
        <dbReference type="RuleBase" id="RU003690"/>
    </source>
</evidence>
<dbReference type="FunFam" id="3.20.20.80:FF:000020">
    <property type="entry name" value="Beta-glucosidase 12"/>
    <property type="match status" value="1"/>
</dbReference>
<comment type="caution">
    <text evidence="6">The sequence shown here is derived from an EMBL/GenBank/DDBJ whole genome shotgun (WGS) entry which is preliminary data.</text>
</comment>
<proteinExistence type="inferred from homology"/>
<evidence type="ECO:0000256" key="5">
    <source>
        <dbReference type="SAM" id="SignalP"/>
    </source>
</evidence>
<dbReference type="EMBL" id="JBFOLK010000011">
    <property type="protein sequence ID" value="KAL2476109.1"/>
    <property type="molecule type" value="Genomic_DNA"/>
</dbReference>
<dbReference type="GO" id="GO:0004553">
    <property type="term" value="F:hydrolase activity, hydrolyzing O-glycosyl compounds"/>
    <property type="evidence" value="ECO:0007669"/>
    <property type="project" value="UniProtKB-ARBA"/>
</dbReference>
<keyword evidence="7" id="KW-1185">Reference proteome</keyword>
<keyword evidence="5" id="KW-0732">Signal</keyword>
<dbReference type="AlphaFoldDB" id="A0ABD1QMD1"/>
<gene>
    <name evidence="6" type="ORF">Adt_36845</name>
</gene>
<evidence type="ECO:0000313" key="6">
    <source>
        <dbReference type="EMBL" id="KAL2476109.1"/>
    </source>
</evidence>
<accession>A0ABD1QMD1</accession>
<evidence type="ECO:0000256" key="2">
    <source>
        <dbReference type="ARBA" id="ARBA00022801"/>
    </source>
</evidence>
<protein>
    <submittedName>
        <fullName evidence="6">Beta-glucosidase 47</fullName>
    </submittedName>
</protein>
<dbReference type="PANTHER" id="PTHR10353:SF175">
    <property type="entry name" value="BETA-GLUCOSIDASE 18-LIKE ISOFORM X1"/>
    <property type="match status" value="1"/>
</dbReference>
<dbReference type="SUPFAM" id="SSF51445">
    <property type="entry name" value="(Trans)glycosidases"/>
    <property type="match status" value="1"/>
</dbReference>
<sequence length="544" mass="62529">MWKGNLTCKHSSFIIIFFLILCSANSIVKAFFEEEEEDKVDIKRSDFPDGFLFGAATSSYQIEGAYLEDGKGLSNWDFFCRTKGSIANGDSGDIAEDHYHRYMEDIEILHSLGVNAYRFSISWSRVLPRGKFGGVNQAGILFYNKIIDNLLVRGIEPFVTIHHFDYPQELEDRYGGWLSPRMQEDYVHFAKICFQSYGDRVRYWCSINEPNLFAEFAYERGTHPPSHCSPPFGNCSAGNSDIEPLIVVHNMLLAHAKAVKLYRDRFKSEQSGVVGIVVHSFMYKPLTDDKWDMEAADRALAFNTAWILDPLVFGDYPPEMRRYHGSELPKFASEERMLLRDSIDFIGINHYGTLYAKDCIYSCCICNDSSCNKGSDRAIRGFVYTTAERDGVPIGEPTGLPRFFIVPRGMEEIVEYAKKRYLNKPIFVTENGYSSPQNQVDDYHHDVKRIYYLDSYLAFLARAMRNGADVRGYFIWTLMDDFEWTNGYSVRFGIYHVDPHTLNRTPKLSATWFRNFLSNCSINHVESCNAISLMNKDVPRPQSE</sequence>
<dbReference type="PANTHER" id="PTHR10353">
    <property type="entry name" value="GLYCOSYL HYDROLASE"/>
    <property type="match status" value="1"/>
</dbReference>
<keyword evidence="2" id="KW-0378">Hydrolase</keyword>
<dbReference type="Proteomes" id="UP001604336">
    <property type="component" value="Unassembled WGS sequence"/>
</dbReference>
<dbReference type="PRINTS" id="PR00131">
    <property type="entry name" value="GLHYDRLASE1"/>
</dbReference>
<feature type="chain" id="PRO_5044832715" evidence="5">
    <location>
        <begin position="25"/>
        <end position="544"/>
    </location>
</feature>
<keyword evidence="3" id="KW-0326">Glycosidase</keyword>
<organism evidence="6 7">
    <name type="scientific">Abeliophyllum distichum</name>
    <dbReference type="NCBI Taxonomy" id="126358"/>
    <lineage>
        <taxon>Eukaryota</taxon>
        <taxon>Viridiplantae</taxon>
        <taxon>Streptophyta</taxon>
        <taxon>Embryophyta</taxon>
        <taxon>Tracheophyta</taxon>
        <taxon>Spermatophyta</taxon>
        <taxon>Magnoliopsida</taxon>
        <taxon>eudicotyledons</taxon>
        <taxon>Gunneridae</taxon>
        <taxon>Pentapetalae</taxon>
        <taxon>asterids</taxon>
        <taxon>lamiids</taxon>
        <taxon>Lamiales</taxon>
        <taxon>Oleaceae</taxon>
        <taxon>Forsythieae</taxon>
        <taxon>Abeliophyllum</taxon>
    </lineage>
</organism>